<organism evidence="2 3">
    <name type="scientific">Gossypium hirsutum</name>
    <name type="common">Upland cotton</name>
    <name type="synonym">Gossypium mexicanum</name>
    <dbReference type="NCBI Taxonomy" id="3635"/>
    <lineage>
        <taxon>Eukaryota</taxon>
        <taxon>Viridiplantae</taxon>
        <taxon>Streptophyta</taxon>
        <taxon>Embryophyta</taxon>
        <taxon>Tracheophyta</taxon>
        <taxon>Spermatophyta</taxon>
        <taxon>Magnoliopsida</taxon>
        <taxon>eudicotyledons</taxon>
        <taxon>Gunneridae</taxon>
        <taxon>Pentapetalae</taxon>
        <taxon>rosids</taxon>
        <taxon>malvids</taxon>
        <taxon>Malvales</taxon>
        <taxon>Malvaceae</taxon>
        <taxon>Malvoideae</taxon>
        <taxon>Gossypium</taxon>
    </lineage>
</organism>
<dbReference type="PANTHER" id="PTHR47074:SF61">
    <property type="entry name" value="RNASE H TYPE-1 DOMAIN-CONTAINING PROTEIN"/>
    <property type="match status" value="1"/>
</dbReference>
<evidence type="ECO:0000313" key="2">
    <source>
        <dbReference type="Proteomes" id="UP000818029"/>
    </source>
</evidence>
<dbReference type="InterPro" id="IPR052929">
    <property type="entry name" value="RNase_H-like_EbsB-rel"/>
</dbReference>
<evidence type="ECO:0000259" key="1">
    <source>
        <dbReference type="Pfam" id="PF13456"/>
    </source>
</evidence>
<dbReference type="RefSeq" id="XP_040945794.1">
    <property type="nucleotide sequence ID" value="XM_041089860.1"/>
</dbReference>
<dbReference type="InterPro" id="IPR002156">
    <property type="entry name" value="RNaseH_domain"/>
</dbReference>
<feature type="domain" description="RNase H type-1" evidence="1">
    <location>
        <begin position="67"/>
        <end position="188"/>
    </location>
</feature>
<proteinExistence type="predicted"/>
<dbReference type="Proteomes" id="UP000818029">
    <property type="component" value="Chromosome D03"/>
</dbReference>
<evidence type="ECO:0000313" key="3">
    <source>
        <dbReference type="RefSeq" id="XP_040945794.1"/>
    </source>
</evidence>
<keyword evidence="2" id="KW-1185">Reference proteome</keyword>
<dbReference type="SUPFAM" id="SSF53098">
    <property type="entry name" value="Ribonuclease H-like"/>
    <property type="match status" value="1"/>
</dbReference>
<dbReference type="InterPro" id="IPR036397">
    <property type="entry name" value="RNaseH_sf"/>
</dbReference>
<gene>
    <name evidence="3" type="primary">LOC121215396</name>
</gene>
<name>A0ABM2ZT27_GOSHI</name>
<dbReference type="GeneID" id="121215396"/>
<dbReference type="InterPro" id="IPR044730">
    <property type="entry name" value="RNase_H-like_dom_plant"/>
</dbReference>
<dbReference type="InterPro" id="IPR012337">
    <property type="entry name" value="RNaseH-like_sf"/>
</dbReference>
<sequence>MAISIWAVWYNRNRLYHEGKKGRVQEVVGFIRAYLRELEQVNSLTETRINPREEFWKPPKAEQVKANFDAAFSQQGMTATAGIIIINHEGLVMGACTYPLRRTGDPTTIEAKACLQAIISEEEMGFQDLVVEGDALTVIKKLKSDLVDRSMIDNIINEIQRKRFSFINLSFDFTPRKTNEAAHALATRGYNLTSPFYWIEEVPIEVKPTMANDQRSFLNR</sequence>
<dbReference type="Gene3D" id="3.30.420.10">
    <property type="entry name" value="Ribonuclease H-like superfamily/Ribonuclease H"/>
    <property type="match status" value="1"/>
</dbReference>
<protein>
    <recommendedName>
        <fullName evidence="1">RNase H type-1 domain-containing protein</fullName>
    </recommendedName>
</protein>
<reference evidence="3" key="2">
    <citation type="submission" date="2025-08" db="UniProtKB">
        <authorList>
            <consortium name="RefSeq"/>
        </authorList>
    </citation>
    <scope>IDENTIFICATION</scope>
</reference>
<accession>A0ABM2ZT27</accession>
<dbReference type="Pfam" id="PF13456">
    <property type="entry name" value="RVT_3"/>
    <property type="match status" value="1"/>
</dbReference>
<reference evidence="2" key="1">
    <citation type="journal article" date="2020" name="Nat. Genet.">
        <title>Genomic diversifications of five Gossypium allopolyploid species and their impact on cotton improvement.</title>
        <authorList>
            <person name="Chen Z.J."/>
            <person name="Sreedasyam A."/>
            <person name="Ando A."/>
            <person name="Song Q."/>
            <person name="De Santiago L.M."/>
            <person name="Hulse-Kemp A.M."/>
            <person name="Ding M."/>
            <person name="Ye W."/>
            <person name="Kirkbride R.C."/>
            <person name="Jenkins J."/>
            <person name="Plott C."/>
            <person name="Lovell J."/>
            <person name="Lin Y.M."/>
            <person name="Vaughn R."/>
            <person name="Liu B."/>
            <person name="Simpson S."/>
            <person name="Scheffler B.E."/>
            <person name="Wen L."/>
            <person name="Saski C.A."/>
            <person name="Grover C.E."/>
            <person name="Hu G."/>
            <person name="Conover J.L."/>
            <person name="Carlson J.W."/>
            <person name="Shu S."/>
            <person name="Boston L.B."/>
            <person name="Williams M."/>
            <person name="Peterson D.G."/>
            <person name="McGee K."/>
            <person name="Jones D.C."/>
            <person name="Wendel J.F."/>
            <person name="Stelly D.M."/>
            <person name="Grimwood J."/>
            <person name="Schmutz J."/>
        </authorList>
    </citation>
    <scope>NUCLEOTIDE SEQUENCE [LARGE SCALE GENOMIC DNA]</scope>
    <source>
        <strain evidence="2">cv. TM-1</strain>
    </source>
</reference>
<dbReference type="PANTHER" id="PTHR47074">
    <property type="entry name" value="BNAC02G40300D PROTEIN"/>
    <property type="match status" value="1"/>
</dbReference>
<dbReference type="CDD" id="cd06222">
    <property type="entry name" value="RNase_H_like"/>
    <property type="match status" value="1"/>
</dbReference>